<comment type="caution">
    <text evidence="2">The sequence shown here is derived from an EMBL/GenBank/DDBJ whole genome shotgun (WGS) entry which is preliminary data.</text>
</comment>
<evidence type="ECO:0000313" key="2">
    <source>
        <dbReference type="EMBL" id="MBC6466206.1"/>
    </source>
</evidence>
<dbReference type="InterPro" id="IPR015797">
    <property type="entry name" value="NUDIX_hydrolase-like_dom_sf"/>
</dbReference>
<evidence type="ECO:0000313" key="3">
    <source>
        <dbReference type="Proteomes" id="UP000805614"/>
    </source>
</evidence>
<feature type="region of interest" description="Disordered" evidence="1">
    <location>
        <begin position="137"/>
        <end position="162"/>
    </location>
</feature>
<feature type="compositionally biased region" description="Basic residues" evidence="1">
    <location>
        <begin position="148"/>
        <end position="162"/>
    </location>
</feature>
<gene>
    <name evidence="2" type="ORF">HKK74_11945</name>
</gene>
<dbReference type="SUPFAM" id="SSF55811">
    <property type="entry name" value="Nudix"/>
    <property type="match status" value="1"/>
</dbReference>
<dbReference type="EMBL" id="JABVEC010000007">
    <property type="protein sequence ID" value="MBC6466206.1"/>
    <property type="molecule type" value="Genomic_DNA"/>
</dbReference>
<dbReference type="CDD" id="cd02883">
    <property type="entry name" value="NUDIX_Hydrolase"/>
    <property type="match status" value="1"/>
</dbReference>
<proteinExistence type="predicted"/>
<dbReference type="RefSeq" id="WP_187243216.1">
    <property type="nucleotide sequence ID" value="NZ_BAAAOK010000046.1"/>
</dbReference>
<reference evidence="2 3" key="1">
    <citation type="submission" date="2020-06" db="EMBL/GenBank/DDBJ databases">
        <title>Actinomadura xiongansis sp. nov., isolated from soil of Baiyangdian.</title>
        <authorList>
            <person name="Zhang X."/>
        </authorList>
    </citation>
    <scope>NUCLEOTIDE SEQUENCE [LARGE SCALE GENOMIC DNA]</scope>
    <source>
        <strain evidence="2 3">HBUM206468</strain>
    </source>
</reference>
<keyword evidence="3" id="KW-1185">Reference proteome</keyword>
<name>A0ABR7LN03_9ACTN</name>
<feature type="compositionally biased region" description="Basic and acidic residues" evidence="1">
    <location>
        <begin position="137"/>
        <end position="147"/>
    </location>
</feature>
<organism evidence="2 3">
    <name type="scientific">Actinomadura alba</name>
    <dbReference type="NCBI Taxonomy" id="406431"/>
    <lineage>
        <taxon>Bacteria</taxon>
        <taxon>Bacillati</taxon>
        <taxon>Actinomycetota</taxon>
        <taxon>Actinomycetes</taxon>
        <taxon>Streptosporangiales</taxon>
        <taxon>Thermomonosporaceae</taxon>
        <taxon>Actinomadura</taxon>
    </lineage>
</organism>
<accession>A0ABR7LN03</accession>
<evidence type="ECO:0000256" key="1">
    <source>
        <dbReference type="SAM" id="MobiDB-lite"/>
    </source>
</evidence>
<dbReference type="Proteomes" id="UP000805614">
    <property type="component" value="Unassembled WGS sequence"/>
</dbReference>
<protein>
    <submittedName>
        <fullName evidence="2">NUDIX domain-containing protein</fullName>
    </submittedName>
</protein>
<dbReference type="Gene3D" id="3.90.79.10">
    <property type="entry name" value="Nucleoside Triphosphate Pyrophosphohydrolase"/>
    <property type="match status" value="1"/>
</dbReference>
<sequence length="162" mass="18153">MPDRVAAILTTSDRQVLTVRHRRSDGTEYRTLPGGMMRESDPTHEDALRRVLRGRLTGELVVGALVHVARTGAQDEYVFCAWTEDGRLPEPDPDGAEPAPGAFVWDHVVYDKSAIHAAGLVPHELTYFLAGHCHHGHDPRELPDVRSRRPPVRRRHGRPPRA</sequence>